<organism evidence="2 3">
    <name type="scientific">Argiope bruennichi</name>
    <name type="common">Wasp spider</name>
    <name type="synonym">Aranea bruennichi</name>
    <dbReference type="NCBI Taxonomy" id="94029"/>
    <lineage>
        <taxon>Eukaryota</taxon>
        <taxon>Metazoa</taxon>
        <taxon>Ecdysozoa</taxon>
        <taxon>Arthropoda</taxon>
        <taxon>Chelicerata</taxon>
        <taxon>Arachnida</taxon>
        <taxon>Araneae</taxon>
        <taxon>Araneomorphae</taxon>
        <taxon>Entelegynae</taxon>
        <taxon>Araneoidea</taxon>
        <taxon>Araneidae</taxon>
        <taxon>Argiope</taxon>
    </lineage>
</organism>
<evidence type="ECO:0000256" key="1">
    <source>
        <dbReference type="SAM" id="MobiDB-lite"/>
    </source>
</evidence>
<feature type="region of interest" description="Disordered" evidence="1">
    <location>
        <begin position="751"/>
        <end position="772"/>
    </location>
</feature>
<comment type="caution">
    <text evidence="2">The sequence shown here is derived from an EMBL/GenBank/DDBJ whole genome shotgun (WGS) entry which is preliminary data.</text>
</comment>
<dbReference type="OMA" id="ETICIHA"/>
<reference evidence="2" key="1">
    <citation type="journal article" date="2020" name="bioRxiv">
        <title>Chromosome-level reference genome of the European wasp spider Argiope bruennichi: a resource for studies on range expansion and evolutionary adaptation.</title>
        <authorList>
            <person name="Sheffer M.M."/>
            <person name="Hoppe A."/>
            <person name="Krehenwinkel H."/>
            <person name="Uhl G."/>
            <person name="Kuss A.W."/>
            <person name="Jensen L."/>
            <person name="Jensen C."/>
            <person name="Gillespie R.G."/>
            <person name="Hoff K.J."/>
            <person name="Prost S."/>
        </authorList>
    </citation>
    <scope>NUCLEOTIDE SEQUENCE</scope>
</reference>
<reference evidence="2" key="2">
    <citation type="submission" date="2020-06" db="EMBL/GenBank/DDBJ databases">
        <authorList>
            <person name="Sheffer M."/>
        </authorList>
    </citation>
    <scope>NUCLEOTIDE SEQUENCE</scope>
</reference>
<evidence type="ECO:0000313" key="3">
    <source>
        <dbReference type="Proteomes" id="UP000807504"/>
    </source>
</evidence>
<sequence length="772" mass="89358">MDFSSSEVLSRKLTLPHTLPEFIERFDQEINPYLKVVDFNYFLNICLESFYEEESERTLFFQFVSRIPELFDDVLRFDNNTGNEKFEKETKLQCYNHIMDAFLQSFTYTKSTPEVMSVLQASVILLNKGYSHCKDCEIIYGDLLEEFKSQLGSFLNKMQDVIQEIRLKFSRILDQKLHLDQFHFLKPIICDLNKLCELVFILDSRVGMDLYKILIMLIETYKEIGRIELQIDSMLTGLFSEIISIGEEFRLDINNKKEIPVPECRMFLFKLNVVKKIIKMFPSFIKENLQSTIHLVLNLYELLISCYLKFPTENEAKCLKNILLENISPMLSLFYYSEKTFLTSVLLLNSKDVSSDLQIPHLLLKLSALSFILASGDQDRLSEKKDVIQSIFLMLEKNIPRDDMLIISLQLPLSLYKLSKSLLAFHQSQSGAELEELRSATLYCHAYLHVSEYSKGMSDSDVQNLENFVIDFLLRDSSISATILISDMWIYRLRCSSAENLFARCLSFSKRLSDLPSNSVGKLLFKRMIKFLPLNLKERLFEQDEQLKVLVDGQDKILHRYGAPQLSNNFQVNENNVDKNISALLDELKKQDFTNNEQLVRKACHILELFAVCVNVLEIQEFLRFAEFATLMFKSEIYEIQIAVLTFLRALNFKKFNDKDPLFANVRGSLAVLYNEALRTKNYIVRVEALSIFYTMAQFTDIRITQETIAKFPELYPGIKAYVSETPEAGFLASDDKSELLEKQVSSFDGKAKQSSNVSNGSKSVLSLLKPF</sequence>
<dbReference type="EMBL" id="JABXBU010002228">
    <property type="protein sequence ID" value="KAF8771772.1"/>
    <property type="molecule type" value="Genomic_DNA"/>
</dbReference>
<accession>A0A8T0EF77</accession>
<proteinExistence type="predicted"/>
<dbReference type="AlphaFoldDB" id="A0A8T0EF77"/>
<evidence type="ECO:0000313" key="2">
    <source>
        <dbReference type="EMBL" id="KAF8771772.1"/>
    </source>
</evidence>
<keyword evidence="3" id="KW-1185">Reference proteome</keyword>
<feature type="compositionally biased region" description="Polar residues" evidence="1">
    <location>
        <begin position="753"/>
        <end position="765"/>
    </location>
</feature>
<name>A0A8T0EF77_ARGBR</name>
<dbReference type="OrthoDB" id="6437771at2759"/>
<gene>
    <name evidence="2" type="ORF">HNY73_019147</name>
</gene>
<protein>
    <submittedName>
        <fullName evidence="2">Uncharacterized protein</fullName>
    </submittedName>
</protein>
<dbReference type="Proteomes" id="UP000807504">
    <property type="component" value="Unassembled WGS sequence"/>
</dbReference>